<dbReference type="InterPro" id="IPR027417">
    <property type="entry name" value="P-loop_NTPase"/>
</dbReference>
<gene>
    <name evidence="2" type="ORF">BU23DRAFT_559254</name>
</gene>
<dbReference type="PANTHER" id="PTHR46082">
    <property type="entry name" value="ATP/GTP-BINDING PROTEIN-RELATED"/>
    <property type="match status" value="1"/>
</dbReference>
<dbReference type="EMBL" id="ML976730">
    <property type="protein sequence ID" value="KAF1967610.1"/>
    <property type="molecule type" value="Genomic_DNA"/>
</dbReference>
<organism evidence="2 3">
    <name type="scientific">Bimuria novae-zelandiae CBS 107.79</name>
    <dbReference type="NCBI Taxonomy" id="1447943"/>
    <lineage>
        <taxon>Eukaryota</taxon>
        <taxon>Fungi</taxon>
        <taxon>Dikarya</taxon>
        <taxon>Ascomycota</taxon>
        <taxon>Pezizomycotina</taxon>
        <taxon>Dothideomycetes</taxon>
        <taxon>Pleosporomycetidae</taxon>
        <taxon>Pleosporales</taxon>
        <taxon>Massarineae</taxon>
        <taxon>Didymosphaeriaceae</taxon>
        <taxon>Bimuria</taxon>
    </lineage>
</organism>
<evidence type="ECO:0000313" key="2">
    <source>
        <dbReference type="EMBL" id="KAF1967610.1"/>
    </source>
</evidence>
<proteinExistence type="predicted"/>
<evidence type="ECO:0000259" key="1">
    <source>
        <dbReference type="SMART" id="SM00382"/>
    </source>
</evidence>
<evidence type="ECO:0000313" key="3">
    <source>
        <dbReference type="Proteomes" id="UP000800036"/>
    </source>
</evidence>
<dbReference type="SUPFAM" id="SSF52540">
    <property type="entry name" value="P-loop containing nucleoside triphosphate hydrolases"/>
    <property type="match status" value="1"/>
</dbReference>
<dbReference type="Gene3D" id="3.40.50.300">
    <property type="entry name" value="P-loop containing nucleotide triphosphate hydrolases"/>
    <property type="match status" value="1"/>
</dbReference>
<dbReference type="Gene3D" id="1.25.40.10">
    <property type="entry name" value="Tetratricopeptide repeat domain"/>
    <property type="match status" value="2"/>
</dbReference>
<name>A0A6A5UTA7_9PLEO</name>
<dbReference type="SUPFAM" id="SSF48452">
    <property type="entry name" value="TPR-like"/>
    <property type="match status" value="3"/>
</dbReference>
<dbReference type="InterPro" id="IPR053137">
    <property type="entry name" value="NLR-like"/>
</dbReference>
<sequence>MRLLHYDDSKILVLTDFSGKTIPPYAILSHRWGFSEVLFEDIRSDTYKEKEGYQKIEFCAERAAQDQLPYFWIDTCCIDKWNLSELSKSINSMYRWYKNAIKCYVFLSDVSVSTTTGIPQRSDWEASFRDSQWFTRGWTLQELIAPVSVEFFSSEGRRIGDKRSLEQLVYEITSIPVEALRNCPLDGFTISERMEWAENRKTTEEEDKVYCLLGLLDIFMPASYGEGKEKAWRRLQLEVEAANGAPFIIPFSRNDHFVGRESQLAGLEAKLFGGKQTTMIAITGPGGTGKSQLALELAYQTRQLIKNCSVFWIDASDIDSIYQSYASIAQKLDVPGWDDEKADIKQLVKQHLSRKGARQWLLVFDNADGIHLGSSGLSTARAADLLDYVPQSERCSIVFTTTNSDTAERLASQNIVELGGMAPDTAERMLGNYLNTPVSGSEQQEAKLLLQELSYLPLAIVQAAAYINTRNITLRDYRSQLLKQKEEALEHSGELSEGKLQEYGPKGPVTTTLLISMDQIRGSDSLAADYLFLAACVDRKDIPVDLLEASSHREREDAIKVLNSYALVTRRPAESALDLHQLVHGALRQWLQKQERLDQWTQHAIARLLRVFPDDNHGSRSKWRRLLPHAKYALSHSPREQEGAYRMTLVWKCAMALLSDGRYNESEELFEQVMETSLRVLGEEHPDTLTSMANLASTYRNQGRWKEAEELFEQVMETSSRVLGEEHPSTLTSMSNLASTYRNQGRWKEAEELQAKELQICSRVLGEEHPDTLTSMANLASTYRNQGRWKEAEELEVQVMETRKRVLGEEHPDTLTSMANLASTYRNQGRWKEAEELFEQVMETSSRVLGEEHPSTLTSMANLASTYWNQGRWKEAEELEVQVMETRKRVLGEEHPSTLTSMANLASTYWNQGRWKEAEELEVQVMETRKRVLGEEHPSTLTSMANLAHTWKSQSRNKDAISLMQKCFELQKRILGRNHPDIATSLKTLKGWRMKNL</sequence>
<dbReference type="GO" id="GO:0043531">
    <property type="term" value="F:ADP binding"/>
    <property type="evidence" value="ECO:0007669"/>
    <property type="project" value="InterPro"/>
</dbReference>
<accession>A0A6A5UTA7</accession>
<dbReference type="SMART" id="SM00028">
    <property type="entry name" value="TPR"/>
    <property type="match status" value="7"/>
</dbReference>
<dbReference type="PRINTS" id="PR00381">
    <property type="entry name" value="KINESINLIGHT"/>
</dbReference>
<dbReference type="AlphaFoldDB" id="A0A6A5UTA7"/>
<dbReference type="Pfam" id="PF13374">
    <property type="entry name" value="TPR_10"/>
    <property type="match status" value="2"/>
</dbReference>
<dbReference type="PANTHER" id="PTHR46082:SF6">
    <property type="entry name" value="AAA+ ATPASE DOMAIN-CONTAINING PROTEIN-RELATED"/>
    <property type="match status" value="1"/>
</dbReference>
<dbReference type="Pfam" id="PF13401">
    <property type="entry name" value="AAA_22"/>
    <property type="match status" value="1"/>
</dbReference>
<dbReference type="SMART" id="SM00382">
    <property type="entry name" value="AAA"/>
    <property type="match status" value="1"/>
</dbReference>
<dbReference type="InterPro" id="IPR003593">
    <property type="entry name" value="AAA+_ATPase"/>
</dbReference>
<dbReference type="OrthoDB" id="674604at2759"/>
<dbReference type="InterPro" id="IPR049945">
    <property type="entry name" value="AAA_22"/>
</dbReference>
<dbReference type="InterPro" id="IPR010730">
    <property type="entry name" value="HET"/>
</dbReference>
<dbReference type="InterPro" id="IPR011990">
    <property type="entry name" value="TPR-like_helical_dom_sf"/>
</dbReference>
<protein>
    <submittedName>
        <fullName evidence="2">Kinesin light chain</fullName>
    </submittedName>
</protein>
<dbReference type="Proteomes" id="UP000800036">
    <property type="component" value="Unassembled WGS sequence"/>
</dbReference>
<dbReference type="InterPro" id="IPR019734">
    <property type="entry name" value="TPR_rpt"/>
</dbReference>
<dbReference type="Pfam" id="PF06985">
    <property type="entry name" value="HET"/>
    <property type="match status" value="1"/>
</dbReference>
<reference evidence="2" key="1">
    <citation type="journal article" date="2020" name="Stud. Mycol.">
        <title>101 Dothideomycetes genomes: a test case for predicting lifestyles and emergence of pathogens.</title>
        <authorList>
            <person name="Haridas S."/>
            <person name="Albert R."/>
            <person name="Binder M."/>
            <person name="Bloem J."/>
            <person name="Labutti K."/>
            <person name="Salamov A."/>
            <person name="Andreopoulos B."/>
            <person name="Baker S."/>
            <person name="Barry K."/>
            <person name="Bills G."/>
            <person name="Bluhm B."/>
            <person name="Cannon C."/>
            <person name="Castanera R."/>
            <person name="Culley D."/>
            <person name="Daum C."/>
            <person name="Ezra D."/>
            <person name="Gonzalez J."/>
            <person name="Henrissat B."/>
            <person name="Kuo A."/>
            <person name="Liang C."/>
            <person name="Lipzen A."/>
            <person name="Lutzoni F."/>
            <person name="Magnuson J."/>
            <person name="Mondo S."/>
            <person name="Nolan M."/>
            <person name="Ohm R."/>
            <person name="Pangilinan J."/>
            <person name="Park H.-J."/>
            <person name="Ramirez L."/>
            <person name="Alfaro M."/>
            <person name="Sun H."/>
            <person name="Tritt A."/>
            <person name="Yoshinaga Y."/>
            <person name="Zwiers L.-H."/>
            <person name="Turgeon B."/>
            <person name="Goodwin S."/>
            <person name="Spatafora J."/>
            <person name="Crous P."/>
            <person name="Grigoriev I."/>
        </authorList>
    </citation>
    <scope>NUCLEOTIDE SEQUENCE</scope>
    <source>
        <strain evidence="2">CBS 107.79</strain>
    </source>
</reference>
<feature type="domain" description="AAA+ ATPase" evidence="1">
    <location>
        <begin position="276"/>
        <end position="422"/>
    </location>
</feature>
<dbReference type="Pfam" id="PF13424">
    <property type="entry name" value="TPR_12"/>
    <property type="match status" value="3"/>
</dbReference>
<keyword evidence="3" id="KW-1185">Reference proteome</keyword>